<organism evidence="1 2">
    <name type="scientific">Paraglaciecola polaris LMG 21857</name>
    <dbReference type="NCBI Taxonomy" id="1129793"/>
    <lineage>
        <taxon>Bacteria</taxon>
        <taxon>Pseudomonadati</taxon>
        <taxon>Pseudomonadota</taxon>
        <taxon>Gammaproteobacteria</taxon>
        <taxon>Alteromonadales</taxon>
        <taxon>Alteromonadaceae</taxon>
        <taxon>Paraglaciecola</taxon>
    </lineage>
</organism>
<proteinExistence type="predicted"/>
<sequence length="39" mass="4659">MSQVANAWLAYSEIIKNNDERMMYSGIYGDRIDKWRVSF</sequence>
<keyword evidence="2" id="KW-1185">Reference proteome</keyword>
<dbReference type="AlphaFoldDB" id="K6Z6Y8"/>
<reference evidence="2" key="1">
    <citation type="journal article" date="2014" name="Environ. Microbiol.">
        <title>Comparative genomics of the marine bacterial genus Glaciecola reveals the high degree of genomic diversity and genomic characteristic for cold adaptation.</title>
        <authorList>
            <person name="Qin Q.L."/>
            <person name="Xie B.B."/>
            <person name="Yu Y."/>
            <person name="Shu Y.L."/>
            <person name="Rong J.C."/>
            <person name="Zhang Y.J."/>
            <person name="Zhao D.L."/>
            <person name="Chen X.L."/>
            <person name="Zhang X.Y."/>
            <person name="Chen B."/>
            <person name="Zhou B.C."/>
            <person name="Zhang Y.Z."/>
        </authorList>
    </citation>
    <scope>NUCLEOTIDE SEQUENCE [LARGE SCALE GENOMIC DNA]</scope>
    <source>
        <strain evidence="2">LMG 21857</strain>
    </source>
</reference>
<dbReference type="EMBL" id="BAER01000024">
    <property type="protein sequence ID" value="GAC31951.1"/>
    <property type="molecule type" value="Genomic_DNA"/>
</dbReference>
<accession>K6Z6Y8</accession>
<comment type="caution">
    <text evidence="1">The sequence shown here is derived from an EMBL/GenBank/DDBJ whole genome shotgun (WGS) entry which is preliminary data.</text>
</comment>
<name>K6Z6Y8_9ALTE</name>
<dbReference type="Proteomes" id="UP000006322">
    <property type="component" value="Unassembled WGS sequence"/>
</dbReference>
<dbReference type="STRING" id="1129793.GPLA_1035"/>
<evidence type="ECO:0000313" key="2">
    <source>
        <dbReference type="Proteomes" id="UP000006322"/>
    </source>
</evidence>
<protein>
    <submittedName>
        <fullName evidence="1">Uncharacterized protein</fullName>
    </submittedName>
</protein>
<evidence type="ECO:0000313" key="1">
    <source>
        <dbReference type="EMBL" id="GAC31951.1"/>
    </source>
</evidence>
<gene>
    <name evidence="1" type="ORF">GPLA_1035</name>
</gene>